<accession>A0ABP0YEB7</accession>
<evidence type="ECO:0000256" key="5">
    <source>
        <dbReference type="RuleBase" id="RU003682"/>
    </source>
</evidence>
<organism evidence="7 8">
    <name type="scientific">Citrullus colocynthis</name>
    <name type="common">colocynth</name>
    <dbReference type="NCBI Taxonomy" id="252529"/>
    <lineage>
        <taxon>Eukaryota</taxon>
        <taxon>Viridiplantae</taxon>
        <taxon>Streptophyta</taxon>
        <taxon>Embryophyta</taxon>
        <taxon>Tracheophyta</taxon>
        <taxon>Spermatophyta</taxon>
        <taxon>Magnoliopsida</taxon>
        <taxon>eudicotyledons</taxon>
        <taxon>Gunneridae</taxon>
        <taxon>Pentapetalae</taxon>
        <taxon>rosids</taxon>
        <taxon>fabids</taxon>
        <taxon>Cucurbitales</taxon>
        <taxon>Cucurbitaceae</taxon>
        <taxon>Benincaseae</taxon>
        <taxon>Citrullus</taxon>
    </lineage>
</organism>
<evidence type="ECO:0000259" key="6">
    <source>
        <dbReference type="PROSITE" id="PS51471"/>
    </source>
</evidence>
<dbReference type="Pfam" id="PF03171">
    <property type="entry name" value="2OG-FeII_Oxy"/>
    <property type="match status" value="2"/>
</dbReference>
<evidence type="ECO:0000256" key="1">
    <source>
        <dbReference type="ARBA" id="ARBA00008056"/>
    </source>
</evidence>
<proteinExistence type="inferred from homology"/>
<reference evidence="7 8" key="1">
    <citation type="submission" date="2024-03" db="EMBL/GenBank/DDBJ databases">
        <authorList>
            <person name="Gkanogiannis A."/>
            <person name="Becerra Lopez-Lavalle L."/>
        </authorList>
    </citation>
    <scope>NUCLEOTIDE SEQUENCE [LARGE SCALE GENOMIC DNA]</scope>
</reference>
<dbReference type="InterPro" id="IPR044861">
    <property type="entry name" value="IPNS-like_FE2OG_OXY"/>
</dbReference>
<protein>
    <recommendedName>
        <fullName evidence="6">Fe2OG dioxygenase domain-containing protein</fullName>
    </recommendedName>
</protein>
<feature type="domain" description="Fe2OG dioxygenase" evidence="6">
    <location>
        <begin position="22"/>
        <end position="147"/>
    </location>
</feature>
<name>A0ABP0YEB7_9ROSI</name>
<keyword evidence="4 5" id="KW-0408">Iron</keyword>
<evidence type="ECO:0000256" key="2">
    <source>
        <dbReference type="ARBA" id="ARBA00022723"/>
    </source>
</evidence>
<dbReference type="PANTHER" id="PTHR10209:SF791">
    <property type="entry name" value="1-AMINOCYCLOPROPANE-1-CARBOXYLATE OXIDASE HOMOLOG 1"/>
    <property type="match status" value="1"/>
</dbReference>
<evidence type="ECO:0000313" key="7">
    <source>
        <dbReference type="EMBL" id="CAK9318736.1"/>
    </source>
</evidence>
<dbReference type="Gene3D" id="2.60.120.330">
    <property type="entry name" value="B-lactam Antibiotic, Isopenicillin N Synthase, Chain"/>
    <property type="match status" value="3"/>
</dbReference>
<keyword evidence="3 5" id="KW-0560">Oxidoreductase</keyword>
<dbReference type="PANTHER" id="PTHR10209">
    <property type="entry name" value="OXIDOREDUCTASE, 2OG-FE II OXYGENASE FAMILY PROTEIN"/>
    <property type="match status" value="1"/>
</dbReference>
<gene>
    <name evidence="7" type="ORF">CITCOLO1_LOCUS10708</name>
</gene>
<keyword evidence="2 5" id="KW-0479">Metal-binding</keyword>
<evidence type="ECO:0000256" key="3">
    <source>
        <dbReference type="ARBA" id="ARBA00023002"/>
    </source>
</evidence>
<dbReference type="EMBL" id="OZ021737">
    <property type="protein sequence ID" value="CAK9318736.1"/>
    <property type="molecule type" value="Genomic_DNA"/>
</dbReference>
<comment type="similarity">
    <text evidence="1 5">Belongs to the iron/ascorbate-dependent oxidoreductase family.</text>
</comment>
<dbReference type="InterPro" id="IPR005123">
    <property type="entry name" value="Oxoglu/Fe-dep_dioxygenase_dom"/>
</dbReference>
<dbReference type="InterPro" id="IPR027443">
    <property type="entry name" value="IPNS-like_sf"/>
</dbReference>
<keyword evidence="8" id="KW-1185">Reference proteome</keyword>
<dbReference type="SUPFAM" id="SSF51197">
    <property type="entry name" value="Clavaminate synthase-like"/>
    <property type="match status" value="3"/>
</dbReference>
<dbReference type="PROSITE" id="PS51471">
    <property type="entry name" value="FE2OG_OXY"/>
    <property type="match status" value="1"/>
</dbReference>
<evidence type="ECO:0000313" key="8">
    <source>
        <dbReference type="Proteomes" id="UP001642487"/>
    </source>
</evidence>
<dbReference type="Proteomes" id="UP001642487">
    <property type="component" value="Chromosome 3"/>
</dbReference>
<sequence length="395" mass="43864">MVGEKGFCCRDIPIDYSKQMEKEHAILGHYYPPCLQPELTISTTEHSDDTFITVLLQDHIGGLQVLHHNKWVDIPPVPGAFVVNVGGLLQARLQYALLHSSMYSKLFNASKIPLKLISNDKLVSSVHRVLANHEGPRVSVACFFTTGAIPTSKLYGPIKQLLSQQNPPKYRQITVREYDLLHAQKGLDGTHPSTKLRPASKGLVDSGVAEIPRIFYRPLKHVSNSGETSVPDESHLGVPVVDLEDIDKHPSNAEKWWTKSGELQKRGGSSKCLTMEFRAPTANWRDTTFTQMTPNSPSPQDLPQVCRDILIEYSKQMEKVGELIFGLLSEAPGLKSTHLLELDCNEGHAIISFITVLLQDHIGGLQVLHHNKWVDIPPVPEALTVNVGSLLQARL</sequence>
<evidence type="ECO:0000256" key="4">
    <source>
        <dbReference type="ARBA" id="ARBA00023004"/>
    </source>
</evidence>